<feature type="region of interest" description="Disordered" evidence="1">
    <location>
        <begin position="1"/>
        <end position="29"/>
    </location>
</feature>
<evidence type="ECO:0000313" key="2">
    <source>
        <dbReference type="EMBL" id="GGL38686.1"/>
    </source>
</evidence>
<dbReference type="RefSeq" id="WP_082681208.1">
    <property type="nucleotide sequence ID" value="NZ_BMMH01000022.1"/>
</dbReference>
<dbReference type="Proteomes" id="UP000638263">
    <property type="component" value="Unassembled WGS sequence"/>
</dbReference>
<reference evidence="2" key="2">
    <citation type="submission" date="2020-09" db="EMBL/GenBank/DDBJ databases">
        <authorList>
            <person name="Sun Q."/>
            <person name="Zhou Y."/>
        </authorList>
    </citation>
    <scope>NUCLEOTIDE SEQUENCE</scope>
    <source>
        <strain evidence="2">CGMCC 4.3508</strain>
    </source>
</reference>
<gene>
    <name evidence="2" type="ORF">GCM10011588_61600</name>
</gene>
<feature type="region of interest" description="Disordered" evidence="1">
    <location>
        <begin position="340"/>
        <end position="369"/>
    </location>
</feature>
<proteinExistence type="predicted"/>
<protein>
    <submittedName>
        <fullName evidence="2">Uncharacterized protein</fullName>
    </submittedName>
</protein>
<sequence length="521" mass="55019">MSDSDRGPADAGLPETSRDSVSEATVPAEHGLPDRVAEVVARWNPQGMGLLRTMSVTGTAAQIRLVGADDANTALLRTELTRIEPRIDLSAPTSDPWVSAVPGAVVLLILDAGVVIGAAELDTVRRLCAEGARVLLVLNGTHAHKDWQLVRDRSAGLLAAADLDCEIVPVSARLAMAARTGADSTLLDRSGLAALHARLVEFTTDTSTAAARRTAAVAQVVAGTRERIVQEEALLRSGTEAELLRGERARLLADRDGGRAVAVSTLRAQINLARVDLLTQVGSRVRALHTEARAELDSMDGAGRRAFPERLRQAVGQLTATVDLDIAARLTELRVRAATAHPASVAPPEGASALRYEPAPTLGPDPQPRRGGVEDHLMIVLGASAGVGLGRLMVSPLALVPALDAASVPFTLLLGAGAAAWVVRARRQLADRDHLRQWVADAVANVKAQLEQRAVTALVETESDLSDEMVRAAAAGMVDVDRRVAELETALRRVTTGQPGRLAACARDRQILEQWTPASGN</sequence>
<name>A0A917RWT2_9NOCA</name>
<organism evidence="2 3">
    <name type="scientific">Nocardia jinanensis</name>
    <dbReference type="NCBI Taxonomy" id="382504"/>
    <lineage>
        <taxon>Bacteria</taxon>
        <taxon>Bacillati</taxon>
        <taxon>Actinomycetota</taxon>
        <taxon>Actinomycetes</taxon>
        <taxon>Mycobacteriales</taxon>
        <taxon>Nocardiaceae</taxon>
        <taxon>Nocardia</taxon>
    </lineage>
</organism>
<keyword evidence="3" id="KW-1185">Reference proteome</keyword>
<reference evidence="2" key="1">
    <citation type="journal article" date="2014" name="Int. J. Syst. Evol. Microbiol.">
        <title>Complete genome sequence of Corynebacterium casei LMG S-19264T (=DSM 44701T), isolated from a smear-ripened cheese.</title>
        <authorList>
            <consortium name="US DOE Joint Genome Institute (JGI-PGF)"/>
            <person name="Walter F."/>
            <person name="Albersmeier A."/>
            <person name="Kalinowski J."/>
            <person name="Ruckert C."/>
        </authorList>
    </citation>
    <scope>NUCLEOTIDE SEQUENCE</scope>
    <source>
        <strain evidence="2">CGMCC 4.3508</strain>
    </source>
</reference>
<accession>A0A917RWT2</accession>
<dbReference type="EMBL" id="BMMH01000022">
    <property type="protein sequence ID" value="GGL38686.1"/>
    <property type="molecule type" value="Genomic_DNA"/>
</dbReference>
<evidence type="ECO:0000256" key="1">
    <source>
        <dbReference type="SAM" id="MobiDB-lite"/>
    </source>
</evidence>
<dbReference type="AlphaFoldDB" id="A0A917RWT2"/>
<evidence type="ECO:0000313" key="3">
    <source>
        <dbReference type="Proteomes" id="UP000638263"/>
    </source>
</evidence>
<comment type="caution">
    <text evidence="2">The sequence shown here is derived from an EMBL/GenBank/DDBJ whole genome shotgun (WGS) entry which is preliminary data.</text>
</comment>